<dbReference type="NCBIfam" id="NF042913">
    <property type="entry name" value="CyRepA1"/>
    <property type="match status" value="1"/>
</dbReference>
<feature type="region of interest" description="Disordered" evidence="1">
    <location>
        <begin position="724"/>
        <end position="746"/>
    </location>
</feature>
<feature type="compositionally biased region" description="Low complexity" evidence="1">
    <location>
        <begin position="734"/>
        <end position="745"/>
    </location>
</feature>
<reference evidence="3 4" key="1">
    <citation type="journal article" date="2013" name="Front. Microbiol.">
        <title>Comparative genomic analyses of the cyanobacterium, Lyngbya aestuarii BL J, a powerful hydrogen producer.</title>
        <authorList>
            <person name="Kothari A."/>
            <person name="Vaughn M."/>
            <person name="Garcia-Pichel F."/>
        </authorList>
    </citation>
    <scope>NUCLEOTIDE SEQUENCE [LARGE SCALE GENOMIC DNA]</scope>
    <source>
        <strain evidence="3 4">BL J</strain>
    </source>
</reference>
<dbReference type="PANTHER" id="PTHR34985:SF1">
    <property type="entry name" value="SLR0554 PROTEIN"/>
    <property type="match status" value="1"/>
</dbReference>
<evidence type="ECO:0000259" key="2">
    <source>
        <dbReference type="Pfam" id="PF12965"/>
    </source>
</evidence>
<feature type="domain" description="DUF3854" evidence="2">
    <location>
        <begin position="143"/>
        <end position="269"/>
    </location>
</feature>
<dbReference type="Gene3D" id="3.40.50.300">
    <property type="entry name" value="P-loop containing nucleotide triphosphate hydrolases"/>
    <property type="match status" value="1"/>
</dbReference>
<dbReference type="EMBL" id="AUZM01000027">
    <property type="protein sequence ID" value="ERT07014.1"/>
    <property type="molecule type" value="Genomic_DNA"/>
</dbReference>
<dbReference type="InterPro" id="IPR049996">
    <property type="entry name" value="Slr7037-like"/>
</dbReference>
<name>U7QGC3_9CYAN</name>
<dbReference type="AlphaFoldDB" id="U7QGC3"/>
<proteinExistence type="predicted"/>
<sequence>MNHLIEWNASCVDEQLTQLNVTPLEGYRPFDYLLYSDTLPRRNDGRISDRILNRYQHLYDGGWWCSGIDILTGKDDVWGCFKPVHPRIIGEHNKIIKYEHPPQTPTGIFALRVSKTIWERIAQRYDLTLSEKDIKPDQSDLGFWEWAIAHREIPLCITEGAKKAGALLTAGYVAIALPGIHGGYRVPRNEWGKRKGISRLIPQLEKLATPKREVYIVFDQDSKPNTIKAVNTAIKQTGYLLTKNGCSVHIVTWNSHFGKGVDDLILSHSPVAFDHAYETAISLAAWQALSFNRLTFSANIQVNQRYLSDLAIPQTAKLIGIKSPKGTGKTQFIEQIVQQAQKQGQSVLVISHRIRLVEALCQRFGLKYLQEKDPKSSPEQNPGYGLCIDSLHPGSRANFNAENWSDSIVIIDEIEQVLWHGLNSDTCRHQRVAILKSLKSLMQNVIGGQGKVVIADADLSDISIDYLLALAGVPQTPFIIHNEWKPQTEEAWSVSSYSGNTPKQLVKDLEQHIAEGGKPFVCLSAQKLASQWGTCTLETYFKTQFPNLKILRIDSESLADPTHPAYGCINQLNSTLKNYDIVLASPCIETGVSIDIKGHLTSVWGIAQGIQGENSVRQALGRIRENLPRYLWVATHGFNQVGNGSVSMATLLNCNHRLTRLNIRLLQQSDFASLDDLEMGFQAESLLCWAKMAVRFNASMSRYRESILTALKSEGHQILEVPLEKSPSQAHSTSNSKQNQNNKNSLRPSLSEMISAVRDQNYQAECQAISQAITIGDRQYQALQKKLLKTTPERRSQRKYELTLKYGIPITSDLIEKDDRGWYDQLRIQYFLTLGRPYLSHRDAAIAHRLIEQGQGNIFVPDFNRSQLGAMIGILELLGIPALIQNPQRELKNTDTDLQKITDIALRDRLAIKSIMGIGLAKNSSPIVVIRRFLDKIGYSLECLRLERHQKKRIRVYRIVEPDDGRLEVFQKWLACEPQSPGQLPPQTEQSLNAITTINSGKAEFQQLCFQF</sequence>
<evidence type="ECO:0000256" key="1">
    <source>
        <dbReference type="SAM" id="MobiDB-lite"/>
    </source>
</evidence>
<dbReference type="InterPro" id="IPR034154">
    <property type="entry name" value="TOPRIM_DnaG/twinkle"/>
</dbReference>
<dbReference type="InterPro" id="IPR027417">
    <property type="entry name" value="P-loop_NTPase"/>
</dbReference>
<dbReference type="CDD" id="cd01120">
    <property type="entry name" value="RecA-like_superfamily"/>
    <property type="match status" value="1"/>
</dbReference>
<protein>
    <recommendedName>
        <fullName evidence="2">DUF3854 domain-containing protein</fullName>
    </recommendedName>
</protein>
<dbReference type="Pfam" id="PF12965">
    <property type="entry name" value="DUF3854"/>
    <property type="match status" value="1"/>
</dbReference>
<dbReference type="CDD" id="cd01029">
    <property type="entry name" value="TOPRIM_primases"/>
    <property type="match status" value="1"/>
</dbReference>
<comment type="caution">
    <text evidence="3">The sequence shown here is derived from an EMBL/GenBank/DDBJ whole genome shotgun (WGS) entry which is preliminary data.</text>
</comment>
<evidence type="ECO:0000313" key="3">
    <source>
        <dbReference type="EMBL" id="ERT07014.1"/>
    </source>
</evidence>
<dbReference type="InterPro" id="IPR024385">
    <property type="entry name" value="DUF3854"/>
</dbReference>
<gene>
    <name evidence="3" type="ORF">M595_3030</name>
</gene>
<dbReference type="SUPFAM" id="SSF52540">
    <property type="entry name" value="P-loop containing nucleoside triphosphate hydrolases"/>
    <property type="match status" value="1"/>
</dbReference>
<dbReference type="PATRIC" id="fig|1348334.3.peg.2932"/>
<dbReference type="OrthoDB" id="473036at2"/>
<evidence type="ECO:0000313" key="4">
    <source>
        <dbReference type="Proteomes" id="UP000017127"/>
    </source>
</evidence>
<organism evidence="3 4">
    <name type="scientific">Lyngbya aestuarii BL J</name>
    <dbReference type="NCBI Taxonomy" id="1348334"/>
    <lineage>
        <taxon>Bacteria</taxon>
        <taxon>Bacillati</taxon>
        <taxon>Cyanobacteriota</taxon>
        <taxon>Cyanophyceae</taxon>
        <taxon>Oscillatoriophycideae</taxon>
        <taxon>Oscillatoriales</taxon>
        <taxon>Microcoleaceae</taxon>
        <taxon>Lyngbya</taxon>
    </lineage>
</organism>
<dbReference type="Proteomes" id="UP000017127">
    <property type="component" value="Unassembled WGS sequence"/>
</dbReference>
<dbReference type="PANTHER" id="PTHR34985">
    <property type="entry name" value="SLR0554 PROTEIN"/>
    <property type="match status" value="1"/>
</dbReference>
<accession>U7QGC3</accession>
<keyword evidence="4" id="KW-1185">Reference proteome</keyword>